<name>A0ACB0ZGX7_MELEN</name>
<evidence type="ECO:0000313" key="1">
    <source>
        <dbReference type="EMBL" id="CAK5077566.1"/>
    </source>
</evidence>
<accession>A0ACB0ZGX7</accession>
<gene>
    <name evidence="1" type="ORF">MENTE1834_LOCUS24497</name>
</gene>
<reference evidence="1" key="1">
    <citation type="submission" date="2023-11" db="EMBL/GenBank/DDBJ databases">
        <authorList>
            <person name="Poullet M."/>
        </authorList>
    </citation>
    <scope>NUCLEOTIDE SEQUENCE</scope>
    <source>
        <strain evidence="1">E1834</strain>
    </source>
</reference>
<evidence type="ECO:0000313" key="2">
    <source>
        <dbReference type="Proteomes" id="UP001497535"/>
    </source>
</evidence>
<dbReference type="Proteomes" id="UP001497535">
    <property type="component" value="Unassembled WGS sequence"/>
</dbReference>
<dbReference type="EMBL" id="CAVMJV010000032">
    <property type="protein sequence ID" value="CAK5077566.1"/>
    <property type="molecule type" value="Genomic_DNA"/>
</dbReference>
<protein>
    <submittedName>
        <fullName evidence="1">Uncharacterized protein</fullName>
    </submittedName>
</protein>
<organism evidence="1 2">
    <name type="scientific">Meloidogyne enterolobii</name>
    <name type="common">Root-knot nematode worm</name>
    <name type="synonym">Meloidogyne mayaguensis</name>
    <dbReference type="NCBI Taxonomy" id="390850"/>
    <lineage>
        <taxon>Eukaryota</taxon>
        <taxon>Metazoa</taxon>
        <taxon>Ecdysozoa</taxon>
        <taxon>Nematoda</taxon>
        <taxon>Chromadorea</taxon>
        <taxon>Rhabditida</taxon>
        <taxon>Tylenchina</taxon>
        <taxon>Tylenchomorpha</taxon>
        <taxon>Tylenchoidea</taxon>
        <taxon>Meloidogynidae</taxon>
        <taxon>Meloidogyninae</taxon>
        <taxon>Meloidogyne</taxon>
    </lineage>
</organism>
<keyword evidence="2" id="KW-1185">Reference proteome</keyword>
<sequence>MAETFSSSHNLQMSSSKQSSLFGYSSTKTSPNSQPNSPADSAIGTASDSMQSPPPNNLFSSPKPPIPLPRIVPLPSPQPSLNSKPNTDSSYNQAPPRPPKKTAGARNFTNKRRIGLSVPILERIVCERDFEKIIKETEILSAGPETSQKEIIAESRLSRECLLPKEKEDEGNEEDGGMLEEGIVENKRYYLFDPLRHEYRLYYAREVRLRSETNLNTIGLDEDKEISKNEEFGKGKIKLFEKESKNVTEPPKRRHSAGASARIRRPVPPPNKVQQTSMNELKINANIGQNLTTNPIQNRTETEQKRGLQPLPLGAFERNTNMRKANLPRRTQWSGNAKRSAAAVALKQQQQRLLNANNNSENQKKIEEVELKIKEMTSSSPPIVVTNQILKDLIRPLNPTKNELIPEPSNINCPTLVYDAKSSEEPLVVVESKQLQRVDEGTGNDNIEQQRSFWGKLCGKQSKKELLNNSKNRRKLIKEQKQTKKWTKFQCLLAWLLVPLLLFSGLAAIAIIIVIYNL</sequence>
<comment type="caution">
    <text evidence="1">The sequence shown here is derived from an EMBL/GenBank/DDBJ whole genome shotgun (WGS) entry which is preliminary data.</text>
</comment>
<proteinExistence type="predicted"/>